<dbReference type="EMBL" id="JAMSKV010000010">
    <property type="protein sequence ID" value="MCQ8279154.1"/>
    <property type="molecule type" value="Genomic_DNA"/>
</dbReference>
<evidence type="ECO:0000313" key="31">
    <source>
        <dbReference type="EMBL" id="MCQ8279154.1"/>
    </source>
</evidence>
<evidence type="ECO:0000256" key="12">
    <source>
        <dbReference type="ARBA" id="ARBA00022679"/>
    </source>
</evidence>
<keyword evidence="8" id="KW-0997">Cell inner membrane</keyword>
<dbReference type="PANTHER" id="PTHR32282">
    <property type="entry name" value="BINDING PROTEIN TRANSPEPTIDASE, PUTATIVE-RELATED"/>
    <property type="match status" value="1"/>
</dbReference>
<keyword evidence="11" id="KW-0328">Glycosyltransferase</keyword>
<keyword evidence="18 27" id="KW-1133">Transmembrane helix</keyword>
<keyword evidence="32" id="KW-1185">Reference proteome</keyword>
<evidence type="ECO:0000256" key="20">
    <source>
        <dbReference type="ARBA" id="ARBA00023251"/>
    </source>
</evidence>
<proteinExistence type="inferred from homology"/>
<evidence type="ECO:0000256" key="14">
    <source>
        <dbReference type="ARBA" id="ARBA00022801"/>
    </source>
</evidence>
<keyword evidence="14" id="KW-0378">Hydrolase</keyword>
<evidence type="ECO:0000256" key="18">
    <source>
        <dbReference type="ARBA" id="ARBA00022989"/>
    </source>
</evidence>
<dbReference type="EC" id="3.4.16.4" evidence="5"/>
<keyword evidence="10" id="KW-0645">Protease</keyword>
<evidence type="ECO:0000256" key="16">
    <source>
        <dbReference type="ARBA" id="ARBA00022968"/>
    </source>
</evidence>
<evidence type="ECO:0000256" key="26">
    <source>
        <dbReference type="SAM" id="MobiDB-lite"/>
    </source>
</evidence>
<dbReference type="Gene3D" id="1.10.3810.10">
    <property type="entry name" value="Biosynthetic peptidoglycan transglycosylase-like"/>
    <property type="match status" value="1"/>
</dbReference>
<comment type="similarity">
    <text evidence="4">In the N-terminal section; belongs to the glycosyltransferase 51 family.</text>
</comment>
<evidence type="ECO:0000256" key="23">
    <source>
        <dbReference type="ARBA" id="ARBA00034000"/>
    </source>
</evidence>
<comment type="catalytic activity">
    <reaction evidence="25">
        <text>[GlcNAc-(1-&gt;4)-Mur2Ac(oyl-L-Ala-gamma-D-Glu-L-Lys-D-Ala-D-Ala)](n)-di-trans,octa-cis-undecaprenyl diphosphate + beta-D-GlcNAc-(1-&gt;4)-Mur2Ac(oyl-L-Ala-gamma-D-Glu-L-Lys-D-Ala-D-Ala)-di-trans,octa-cis-undecaprenyl diphosphate = [GlcNAc-(1-&gt;4)-Mur2Ac(oyl-L-Ala-gamma-D-Glu-L-Lys-D-Ala-D-Ala)](n+1)-di-trans,octa-cis-undecaprenyl diphosphate + di-trans,octa-cis-undecaprenyl diphosphate + H(+)</text>
        <dbReference type="Rhea" id="RHEA:23708"/>
        <dbReference type="Rhea" id="RHEA-COMP:9602"/>
        <dbReference type="Rhea" id="RHEA-COMP:9603"/>
        <dbReference type="ChEBI" id="CHEBI:15378"/>
        <dbReference type="ChEBI" id="CHEBI:58405"/>
        <dbReference type="ChEBI" id="CHEBI:60033"/>
        <dbReference type="ChEBI" id="CHEBI:78435"/>
        <dbReference type="EC" id="2.4.99.28"/>
    </reaction>
</comment>
<dbReference type="InterPro" id="IPR036950">
    <property type="entry name" value="PBP_transglycosylase"/>
</dbReference>
<evidence type="ECO:0000256" key="21">
    <source>
        <dbReference type="ARBA" id="ARBA00023268"/>
    </source>
</evidence>
<evidence type="ECO:0000256" key="9">
    <source>
        <dbReference type="ARBA" id="ARBA00022645"/>
    </source>
</evidence>
<dbReference type="InterPro" id="IPR023346">
    <property type="entry name" value="Lysozyme-like_dom_sf"/>
</dbReference>
<dbReference type="SUPFAM" id="SSF53955">
    <property type="entry name" value="Lysozyme-like"/>
    <property type="match status" value="1"/>
</dbReference>
<evidence type="ECO:0000256" key="25">
    <source>
        <dbReference type="ARBA" id="ARBA00049902"/>
    </source>
</evidence>
<feature type="domain" description="Penicillin-binding protein OB-like" evidence="30">
    <location>
        <begin position="374"/>
        <end position="494"/>
    </location>
</feature>
<comment type="catalytic activity">
    <reaction evidence="23">
        <text>Preferential cleavage: (Ac)2-L-Lys-D-Ala-|-D-Ala. Also transpeptidation of peptidyl-alanyl moieties that are N-acyl substituents of D-alanine.</text>
        <dbReference type="EC" id="3.4.16.4"/>
    </reaction>
</comment>
<dbReference type="InterPro" id="IPR001264">
    <property type="entry name" value="Glyco_trans_51"/>
</dbReference>
<evidence type="ECO:0000256" key="19">
    <source>
        <dbReference type="ARBA" id="ARBA00023136"/>
    </source>
</evidence>
<dbReference type="NCBIfam" id="TIGR02074">
    <property type="entry name" value="PBP_1a_fam"/>
    <property type="match status" value="1"/>
</dbReference>
<dbReference type="EC" id="2.4.99.28" evidence="24"/>
<dbReference type="InterPro" id="IPR012338">
    <property type="entry name" value="Beta-lactam/transpept-like"/>
</dbReference>
<evidence type="ECO:0000259" key="28">
    <source>
        <dbReference type="Pfam" id="PF00905"/>
    </source>
</evidence>
<keyword evidence="16" id="KW-0735">Signal-anchor</keyword>
<keyword evidence="20" id="KW-0046">Antibiotic resistance</keyword>
<keyword evidence="22" id="KW-0961">Cell wall biogenesis/degradation</keyword>
<keyword evidence="17" id="KW-0573">Peptidoglycan synthesis</keyword>
<evidence type="ECO:0000256" key="2">
    <source>
        <dbReference type="ARBA" id="ARBA00004752"/>
    </source>
</evidence>
<evidence type="ECO:0000256" key="15">
    <source>
        <dbReference type="ARBA" id="ARBA00022960"/>
    </source>
</evidence>
<keyword evidence="15" id="KW-0133">Cell shape</keyword>
<keyword evidence="7" id="KW-1003">Cell membrane</keyword>
<evidence type="ECO:0000256" key="8">
    <source>
        <dbReference type="ARBA" id="ARBA00022519"/>
    </source>
</evidence>
<comment type="pathway">
    <text evidence="2">Cell wall biogenesis; peptidoglycan biosynthesis.</text>
</comment>
<evidence type="ECO:0000256" key="13">
    <source>
        <dbReference type="ARBA" id="ARBA00022692"/>
    </source>
</evidence>
<comment type="similarity">
    <text evidence="3">In the C-terminal section; belongs to the transpeptidase family.</text>
</comment>
<evidence type="ECO:0000256" key="24">
    <source>
        <dbReference type="ARBA" id="ARBA00044770"/>
    </source>
</evidence>
<dbReference type="InterPro" id="IPR031376">
    <property type="entry name" value="PCB_OB"/>
</dbReference>
<organism evidence="31 32">
    <name type="scientific">Endosaccharibacter trunci</name>
    <dbReference type="NCBI Taxonomy" id="2812733"/>
    <lineage>
        <taxon>Bacteria</taxon>
        <taxon>Pseudomonadati</taxon>
        <taxon>Pseudomonadota</taxon>
        <taxon>Alphaproteobacteria</taxon>
        <taxon>Acetobacterales</taxon>
        <taxon>Acetobacteraceae</taxon>
        <taxon>Endosaccharibacter</taxon>
    </lineage>
</organism>
<dbReference type="Pfam" id="PF17092">
    <property type="entry name" value="PCB_OB"/>
    <property type="match status" value="1"/>
</dbReference>
<evidence type="ECO:0000256" key="27">
    <source>
        <dbReference type="SAM" id="Phobius"/>
    </source>
</evidence>
<protein>
    <recommendedName>
        <fullName evidence="6">Penicillin-binding protein 1A</fullName>
        <ecNumber evidence="24">2.4.99.28</ecNumber>
        <ecNumber evidence="5">3.4.16.4</ecNumber>
    </recommendedName>
</protein>
<reference evidence="31 32" key="1">
    <citation type="submission" date="2022-06" db="EMBL/GenBank/DDBJ databases">
        <title>Endosaccharibacter gen. nov., sp. nov., endophytic bacteria isolated from sugarcane.</title>
        <authorList>
            <person name="Pitiwittayakul N."/>
            <person name="Yukphan P."/>
            <person name="Charoenyingcharoen P."/>
            <person name="Tanasupawat S."/>
        </authorList>
    </citation>
    <scope>NUCLEOTIDE SEQUENCE [LARGE SCALE GENOMIC DNA]</scope>
    <source>
        <strain evidence="31 32">KSS8</strain>
    </source>
</reference>
<comment type="caution">
    <text evidence="31">The sequence shown here is derived from an EMBL/GenBank/DDBJ whole genome shotgun (WGS) entry which is preliminary data.</text>
</comment>
<feature type="compositionally biased region" description="Basic and acidic residues" evidence="26">
    <location>
        <begin position="1"/>
        <end position="12"/>
    </location>
</feature>
<evidence type="ECO:0000256" key="11">
    <source>
        <dbReference type="ARBA" id="ARBA00022676"/>
    </source>
</evidence>
<accession>A0ABT1W8D6</accession>
<dbReference type="Pfam" id="PF00912">
    <property type="entry name" value="Transgly"/>
    <property type="match status" value="1"/>
</dbReference>
<dbReference type="Proteomes" id="UP001524587">
    <property type="component" value="Unassembled WGS sequence"/>
</dbReference>
<evidence type="ECO:0000313" key="32">
    <source>
        <dbReference type="Proteomes" id="UP001524587"/>
    </source>
</evidence>
<sequence>MSGPFDRPERPSLRAGRPLASGQSRRAPGGEGAPPPPRGPFRPRFRPRFRFVRTLAGGTLAVVALAGGVGALVVWHKYEEITADLPTVGVLRTYQPPVMSRIYAGDGSVIAELAAERRVFVPYTAIPDRVKAAFISTEDRNFYTHGGVDPLAILRAAVFDLETLHKRRPIGASTITQQVARVMLLGSNARTFDRKAKEAILAMRIEQTLSKERILEIYLNEIYLGAGAYGVTAAAQTYFNKPLDQLDDAEAAFLGALPKSPTNYNPYRFPEAAKARRDLVLDNMVETHAITAEAAARAKAEPLIPKSSTRPGPAPDTEWFSEEVRRELVERYGQNQTMQGGLVVQTSLDPKLQDEATRDLRDGLMHYDRLHGGWRGPVAHLEGIGPVRVARKHGKAVAPEPEGAPGWQAALLKVNKPAGMLPDWRLAVLLSSGGQIGWIENDGNGPVAHTGTLRGEDLGWMRVYKSVRAGDVVMVEPDAGKPNAPLALRQIPQVEGALVSLDPNTGRVLALVGGWSFESSQFNRATQALRQPGSSFKPIVYLAGMMDGISPSQQFDDAPYSNGNWHPNNYEMTFGGPTSLHDALKKSLNLVTIRLAAYIGMNAVAKLAIALHEVDSMPKVLPAALGAVETTVLREAGAYASIESGGKEVLPSLIDDVQDRDGHVIWRPAGLSVARSDDPSKPPQLLDTRTQIADPASAFQVVEMMRGVVGPGGTGRRAGAGIDQPIAGKTGTSQDFHDGWFAGFAPNMLTVVWVGFDTPQTLGPKQDGDTVAGPIWNSYMKAALAEREKLDFRVPDGVSVVRIGDDTDAYKPGQVPGATVALHPNAASQSQELSAADTGAENLPDAESDMGGGMSDSPTPLAPVASQTEVDGSGLASPADPSQPGAAPPGQVGLPGTVVGAAPGTLASGAPHPQKPAAPAGGDIGMGGLY</sequence>
<evidence type="ECO:0000256" key="17">
    <source>
        <dbReference type="ARBA" id="ARBA00022984"/>
    </source>
</evidence>
<evidence type="ECO:0000256" key="3">
    <source>
        <dbReference type="ARBA" id="ARBA00007090"/>
    </source>
</evidence>
<keyword evidence="9" id="KW-0121">Carboxypeptidase</keyword>
<feature type="region of interest" description="Disordered" evidence="26">
    <location>
        <begin position="825"/>
        <end position="930"/>
    </location>
</feature>
<dbReference type="PANTHER" id="PTHR32282:SF27">
    <property type="entry name" value="PENICILLIN-BINDING PROTEIN 1A"/>
    <property type="match status" value="1"/>
</dbReference>
<feature type="domain" description="Glycosyl transferase family 51" evidence="29">
    <location>
        <begin position="107"/>
        <end position="284"/>
    </location>
</feature>
<evidence type="ECO:0000256" key="1">
    <source>
        <dbReference type="ARBA" id="ARBA00004249"/>
    </source>
</evidence>
<evidence type="ECO:0000256" key="5">
    <source>
        <dbReference type="ARBA" id="ARBA00012448"/>
    </source>
</evidence>
<keyword evidence="12" id="KW-0808">Transferase</keyword>
<dbReference type="Pfam" id="PF00905">
    <property type="entry name" value="Transpeptidase"/>
    <property type="match status" value="1"/>
</dbReference>
<dbReference type="Gene3D" id="3.40.710.10">
    <property type="entry name" value="DD-peptidase/beta-lactamase superfamily"/>
    <property type="match status" value="2"/>
</dbReference>
<dbReference type="SUPFAM" id="SSF56601">
    <property type="entry name" value="beta-lactamase/transpeptidase-like"/>
    <property type="match status" value="1"/>
</dbReference>
<evidence type="ECO:0000259" key="30">
    <source>
        <dbReference type="Pfam" id="PF17092"/>
    </source>
</evidence>
<dbReference type="InterPro" id="IPR050396">
    <property type="entry name" value="Glycosyltr_51/Transpeptidase"/>
</dbReference>
<keyword evidence="13 27" id="KW-0812">Transmembrane</keyword>
<feature type="region of interest" description="Disordered" evidence="26">
    <location>
        <begin position="1"/>
        <end position="44"/>
    </location>
</feature>
<evidence type="ECO:0000256" key="6">
    <source>
        <dbReference type="ARBA" id="ARBA00018638"/>
    </source>
</evidence>
<evidence type="ECO:0000256" key="4">
    <source>
        <dbReference type="ARBA" id="ARBA00007739"/>
    </source>
</evidence>
<evidence type="ECO:0000256" key="22">
    <source>
        <dbReference type="ARBA" id="ARBA00023316"/>
    </source>
</evidence>
<evidence type="ECO:0000256" key="7">
    <source>
        <dbReference type="ARBA" id="ARBA00022475"/>
    </source>
</evidence>
<evidence type="ECO:0000259" key="29">
    <source>
        <dbReference type="Pfam" id="PF00912"/>
    </source>
</evidence>
<dbReference type="InterPro" id="IPR001460">
    <property type="entry name" value="PCN-bd_Tpept"/>
</dbReference>
<feature type="transmembrane region" description="Helical" evidence="27">
    <location>
        <begin position="51"/>
        <end position="75"/>
    </location>
</feature>
<name>A0ABT1W8D6_9PROT</name>
<keyword evidence="21" id="KW-0511">Multifunctional enzyme</keyword>
<feature type="domain" description="Penicillin-binding protein transpeptidase" evidence="28">
    <location>
        <begin position="496"/>
        <end position="780"/>
    </location>
</feature>
<evidence type="ECO:0000256" key="10">
    <source>
        <dbReference type="ARBA" id="ARBA00022670"/>
    </source>
</evidence>
<gene>
    <name evidence="31" type="ORF">NFI95_11940</name>
</gene>
<keyword evidence="19 27" id="KW-0472">Membrane</keyword>
<comment type="subcellular location">
    <subcellularLocation>
        <location evidence="1">Cell inner membrane</location>
        <topology evidence="1">Single-pass type II membrane protein</topology>
    </subcellularLocation>
</comment>